<evidence type="ECO:0000313" key="2">
    <source>
        <dbReference type="Proteomes" id="UP001565368"/>
    </source>
</evidence>
<accession>A0ABR3QBX4</accession>
<comment type="caution">
    <text evidence="1">The sequence shown here is derived from an EMBL/GenBank/DDBJ whole genome shotgun (WGS) entry which is preliminary data.</text>
</comment>
<keyword evidence="2" id="KW-1185">Reference proteome</keyword>
<proteinExistence type="predicted"/>
<name>A0ABR3QBX4_9TREE</name>
<gene>
    <name evidence="1" type="ORF">Q8F55_003148</name>
</gene>
<dbReference type="Proteomes" id="UP001565368">
    <property type="component" value="Unassembled WGS sequence"/>
</dbReference>
<dbReference type="EMBL" id="JBBXJM010000002">
    <property type="protein sequence ID" value="KAL1412145.1"/>
    <property type="molecule type" value="Genomic_DNA"/>
</dbReference>
<dbReference type="RefSeq" id="XP_069212089.1">
    <property type="nucleotide sequence ID" value="XM_069351703.1"/>
</dbReference>
<dbReference type="GeneID" id="95984191"/>
<organism evidence="1 2">
    <name type="scientific">Vanrija albida</name>
    <dbReference type="NCBI Taxonomy" id="181172"/>
    <lineage>
        <taxon>Eukaryota</taxon>
        <taxon>Fungi</taxon>
        <taxon>Dikarya</taxon>
        <taxon>Basidiomycota</taxon>
        <taxon>Agaricomycotina</taxon>
        <taxon>Tremellomycetes</taxon>
        <taxon>Trichosporonales</taxon>
        <taxon>Trichosporonaceae</taxon>
        <taxon>Vanrija</taxon>
    </lineage>
</organism>
<evidence type="ECO:0000313" key="1">
    <source>
        <dbReference type="EMBL" id="KAL1412145.1"/>
    </source>
</evidence>
<reference evidence="1 2" key="1">
    <citation type="submission" date="2023-08" db="EMBL/GenBank/DDBJ databases">
        <title>Annotated Genome Sequence of Vanrija albida AlHP1.</title>
        <authorList>
            <person name="Herzog R."/>
        </authorList>
    </citation>
    <scope>NUCLEOTIDE SEQUENCE [LARGE SCALE GENOMIC DNA]</scope>
    <source>
        <strain evidence="1 2">AlHP1</strain>
    </source>
</reference>
<protein>
    <recommendedName>
        <fullName evidence="3">GNAT family N-acetyltransferase</fullName>
    </recommendedName>
</protein>
<evidence type="ECO:0008006" key="3">
    <source>
        <dbReference type="Google" id="ProtNLM"/>
    </source>
</evidence>
<sequence length="78" mass="8245">MGKSEDLDEAIRVMVAGFAGMPTWTRYYLDGDDTRARALVRYYLRATGAVGQVWGLDVGGALASVLAIVPPGVSLADA</sequence>